<protein>
    <submittedName>
        <fullName evidence="2">Uncharacterized protein</fullName>
    </submittedName>
</protein>
<reference evidence="2" key="1">
    <citation type="journal article" date="2019" name="bioRxiv">
        <title>The Genome of the Zebra Mussel, Dreissena polymorpha: A Resource for Invasive Species Research.</title>
        <authorList>
            <person name="McCartney M.A."/>
            <person name="Auch B."/>
            <person name="Kono T."/>
            <person name="Mallez S."/>
            <person name="Zhang Y."/>
            <person name="Obille A."/>
            <person name="Becker A."/>
            <person name="Abrahante J.E."/>
            <person name="Garbe J."/>
            <person name="Badalamenti J.P."/>
            <person name="Herman A."/>
            <person name="Mangelson H."/>
            <person name="Liachko I."/>
            <person name="Sullivan S."/>
            <person name="Sone E.D."/>
            <person name="Koren S."/>
            <person name="Silverstein K.A.T."/>
            <person name="Beckman K.B."/>
            <person name="Gohl D.M."/>
        </authorList>
    </citation>
    <scope>NUCLEOTIDE SEQUENCE</scope>
    <source>
        <strain evidence="2">Duluth1</strain>
        <tissue evidence="2">Whole animal</tissue>
    </source>
</reference>
<dbReference type="AlphaFoldDB" id="A0A9D4KMR6"/>
<gene>
    <name evidence="2" type="ORF">DPMN_115600</name>
</gene>
<name>A0A9D4KMR6_DREPO</name>
<keyword evidence="3" id="KW-1185">Reference proteome</keyword>
<evidence type="ECO:0000313" key="2">
    <source>
        <dbReference type="EMBL" id="KAH3842112.1"/>
    </source>
</evidence>
<feature type="region of interest" description="Disordered" evidence="1">
    <location>
        <begin position="1"/>
        <end position="30"/>
    </location>
</feature>
<dbReference type="Proteomes" id="UP000828390">
    <property type="component" value="Unassembled WGS sequence"/>
</dbReference>
<dbReference type="EMBL" id="JAIWYP010000004">
    <property type="protein sequence ID" value="KAH3842112.1"/>
    <property type="molecule type" value="Genomic_DNA"/>
</dbReference>
<feature type="compositionally biased region" description="Acidic residues" evidence="1">
    <location>
        <begin position="1"/>
        <end position="12"/>
    </location>
</feature>
<sequence>MGISEEQTEESEGQLNTVVTTERKPSRRRSNRLSIRIAKNYAYSKLCKLRPRFSVGSINFKPDEMDGIISPSPLVSPDGFLMPDIQVHRSKSSHPLIRQEAVDERKMRVLGTDESNQSSDTKTFEANISDDGELQHEDDEYSSVSFAVPDLDEVFGHSVDGCNELRMSGEIKSRPSIMPRRRKYGNTLDIPRDLPTCQITAVDAHSGMRSPVFRRARSIIEHERRTRIKKLQSDLRKIQKELQDLDDLEYSVSIV</sequence>
<reference evidence="2" key="2">
    <citation type="submission" date="2020-11" db="EMBL/GenBank/DDBJ databases">
        <authorList>
            <person name="McCartney M.A."/>
            <person name="Auch B."/>
            <person name="Kono T."/>
            <person name="Mallez S."/>
            <person name="Becker A."/>
            <person name="Gohl D.M."/>
            <person name="Silverstein K.A.T."/>
            <person name="Koren S."/>
            <person name="Bechman K.B."/>
            <person name="Herman A."/>
            <person name="Abrahante J.E."/>
            <person name="Garbe J."/>
        </authorList>
    </citation>
    <scope>NUCLEOTIDE SEQUENCE</scope>
    <source>
        <strain evidence="2">Duluth1</strain>
        <tissue evidence="2">Whole animal</tissue>
    </source>
</reference>
<proteinExistence type="predicted"/>
<comment type="caution">
    <text evidence="2">The sequence shown here is derived from an EMBL/GenBank/DDBJ whole genome shotgun (WGS) entry which is preliminary data.</text>
</comment>
<evidence type="ECO:0000256" key="1">
    <source>
        <dbReference type="SAM" id="MobiDB-lite"/>
    </source>
</evidence>
<evidence type="ECO:0000313" key="3">
    <source>
        <dbReference type="Proteomes" id="UP000828390"/>
    </source>
</evidence>
<accession>A0A9D4KMR6</accession>
<organism evidence="2 3">
    <name type="scientific">Dreissena polymorpha</name>
    <name type="common">Zebra mussel</name>
    <name type="synonym">Mytilus polymorpha</name>
    <dbReference type="NCBI Taxonomy" id="45954"/>
    <lineage>
        <taxon>Eukaryota</taxon>
        <taxon>Metazoa</taxon>
        <taxon>Spiralia</taxon>
        <taxon>Lophotrochozoa</taxon>
        <taxon>Mollusca</taxon>
        <taxon>Bivalvia</taxon>
        <taxon>Autobranchia</taxon>
        <taxon>Heteroconchia</taxon>
        <taxon>Euheterodonta</taxon>
        <taxon>Imparidentia</taxon>
        <taxon>Neoheterodontei</taxon>
        <taxon>Myida</taxon>
        <taxon>Dreissenoidea</taxon>
        <taxon>Dreissenidae</taxon>
        <taxon>Dreissena</taxon>
    </lineage>
</organism>